<name>A0ABT7XJ93_9NEIS</name>
<dbReference type="InterPro" id="IPR036866">
    <property type="entry name" value="RibonucZ/Hydroxyglut_hydro"/>
</dbReference>
<keyword evidence="4 7" id="KW-0479">Metal-binding</keyword>
<feature type="binding site" evidence="7">
    <location>
        <position position="108"/>
    </location>
    <ligand>
        <name>Zn(2+)</name>
        <dbReference type="ChEBI" id="CHEBI:29105"/>
        <label>1</label>
    </ligand>
</feature>
<dbReference type="EC" id="3.1.2.6" evidence="7"/>
<sequence>MVTVTPVHAFSDNYIWLLHSAGRAIAVDPGDATAVLAALAEHGLMLQALLITHHHADHVGGIAELKRHFPGLTVYGPTGIAGVTDPVMEGSELTLFGQPFGVLEVPGHTLDHIAYHGAGLLFCGDTLFGAGCGRMFEGSAPQFYASLQKLAGLPGDTLVYPAHEYTLSNLRFAQAVEPGNPALTERERQDSASRTAGRPTLPSTLTQELATNPFLRVDEPEVEASCRREAGHEVTEPAERFAVLRDWKNRFR</sequence>
<keyword evidence="6 7" id="KW-0862">Zinc</keyword>
<dbReference type="PANTHER" id="PTHR43705:SF1">
    <property type="entry name" value="HYDROXYACYLGLUTATHIONE HYDROLASE GLOB"/>
    <property type="match status" value="1"/>
</dbReference>
<feature type="binding site" evidence="7">
    <location>
        <position position="125"/>
    </location>
    <ligand>
        <name>Zn(2+)</name>
        <dbReference type="ChEBI" id="CHEBI:29105"/>
        <label>2</label>
    </ligand>
</feature>
<feature type="binding site" evidence="7">
    <location>
        <position position="163"/>
    </location>
    <ligand>
        <name>Zn(2+)</name>
        <dbReference type="ChEBI" id="CHEBI:29105"/>
        <label>2</label>
    </ligand>
</feature>
<dbReference type="HAMAP" id="MF_01374">
    <property type="entry name" value="Glyoxalase_2"/>
    <property type="match status" value="1"/>
</dbReference>
<proteinExistence type="inferred from homology"/>
<dbReference type="SMART" id="SM00849">
    <property type="entry name" value="Lactamase_B"/>
    <property type="match status" value="1"/>
</dbReference>
<evidence type="ECO:0000256" key="7">
    <source>
        <dbReference type="HAMAP-Rule" id="MF_01374"/>
    </source>
</evidence>
<dbReference type="PANTHER" id="PTHR43705">
    <property type="entry name" value="HYDROXYACYLGLUTATHIONE HYDROLASE"/>
    <property type="match status" value="1"/>
</dbReference>
<comment type="subunit">
    <text evidence="7">Monomer.</text>
</comment>
<evidence type="ECO:0000256" key="3">
    <source>
        <dbReference type="ARBA" id="ARBA00006759"/>
    </source>
</evidence>
<feature type="binding site" evidence="7">
    <location>
        <position position="125"/>
    </location>
    <ligand>
        <name>Zn(2+)</name>
        <dbReference type="ChEBI" id="CHEBI:29105"/>
        <label>1</label>
    </ligand>
</feature>
<evidence type="ECO:0000313" key="11">
    <source>
        <dbReference type="Proteomes" id="UP001168540"/>
    </source>
</evidence>
<protein>
    <recommendedName>
        <fullName evidence="7">Hydroxyacylglutathione hydrolase</fullName>
        <ecNumber evidence="7">3.1.2.6</ecNumber>
    </recommendedName>
    <alternativeName>
        <fullName evidence="7">Glyoxalase II</fullName>
        <shortName evidence="7">Glx II</shortName>
    </alternativeName>
</protein>
<evidence type="ECO:0000256" key="2">
    <source>
        <dbReference type="ARBA" id="ARBA00004963"/>
    </source>
</evidence>
<comment type="catalytic activity">
    <reaction evidence="1 7">
        <text>an S-(2-hydroxyacyl)glutathione + H2O = a 2-hydroxy carboxylate + glutathione + H(+)</text>
        <dbReference type="Rhea" id="RHEA:21864"/>
        <dbReference type="ChEBI" id="CHEBI:15377"/>
        <dbReference type="ChEBI" id="CHEBI:15378"/>
        <dbReference type="ChEBI" id="CHEBI:57925"/>
        <dbReference type="ChEBI" id="CHEBI:58896"/>
        <dbReference type="ChEBI" id="CHEBI:71261"/>
        <dbReference type="EC" id="3.1.2.6"/>
    </reaction>
</comment>
<feature type="binding site" evidence="7">
    <location>
        <position position="57"/>
    </location>
    <ligand>
        <name>Zn(2+)</name>
        <dbReference type="ChEBI" id="CHEBI:29105"/>
        <label>2</label>
    </ligand>
</feature>
<dbReference type="InterPro" id="IPR035680">
    <property type="entry name" value="Clx_II_MBL"/>
</dbReference>
<feature type="binding site" evidence="7">
    <location>
        <position position="55"/>
    </location>
    <ligand>
        <name>Zn(2+)</name>
        <dbReference type="ChEBI" id="CHEBI:29105"/>
        <label>1</label>
    </ligand>
</feature>
<comment type="caution">
    <text evidence="10">The sequence shown here is derived from an EMBL/GenBank/DDBJ whole genome shotgun (WGS) entry which is preliminary data.</text>
</comment>
<keyword evidence="11" id="KW-1185">Reference proteome</keyword>
<comment type="cofactor">
    <cofactor evidence="7">
        <name>Zn(2+)</name>
        <dbReference type="ChEBI" id="CHEBI:29105"/>
    </cofactor>
    <text evidence="7">Binds 2 Zn(2+) ions per subunit.</text>
</comment>
<comment type="function">
    <text evidence="7">Thiolesterase that catalyzes the hydrolysis of S-D-lactoyl-glutathione to form glutathione and D-lactic acid.</text>
</comment>
<organism evidence="10 11">
    <name type="scientific">Crenobacter oryzisoli</name>
    <dbReference type="NCBI Taxonomy" id="3056844"/>
    <lineage>
        <taxon>Bacteria</taxon>
        <taxon>Pseudomonadati</taxon>
        <taxon>Pseudomonadota</taxon>
        <taxon>Betaproteobacteria</taxon>
        <taxon>Neisseriales</taxon>
        <taxon>Neisseriaceae</taxon>
        <taxon>Crenobacter</taxon>
    </lineage>
</organism>
<dbReference type="Pfam" id="PF16123">
    <property type="entry name" value="HAGH_C"/>
    <property type="match status" value="1"/>
</dbReference>
<dbReference type="InterPro" id="IPR032282">
    <property type="entry name" value="HAGH_C"/>
</dbReference>
<dbReference type="EMBL" id="JAUEDK010000003">
    <property type="protein sequence ID" value="MDN0073857.1"/>
    <property type="molecule type" value="Genomic_DNA"/>
</dbReference>
<keyword evidence="5 7" id="KW-0378">Hydrolase</keyword>
<dbReference type="Gene3D" id="3.60.15.10">
    <property type="entry name" value="Ribonuclease Z/Hydroxyacylglutathione hydrolase-like"/>
    <property type="match status" value="1"/>
</dbReference>
<evidence type="ECO:0000256" key="6">
    <source>
        <dbReference type="ARBA" id="ARBA00022833"/>
    </source>
</evidence>
<feature type="binding site" evidence="7">
    <location>
        <position position="58"/>
    </location>
    <ligand>
        <name>Zn(2+)</name>
        <dbReference type="ChEBI" id="CHEBI:29105"/>
        <label>2</label>
    </ligand>
</feature>
<evidence type="ECO:0000256" key="4">
    <source>
        <dbReference type="ARBA" id="ARBA00022723"/>
    </source>
</evidence>
<gene>
    <name evidence="7 10" type="primary">gloB</name>
    <name evidence="10" type="ORF">QU481_02990</name>
</gene>
<dbReference type="InterPro" id="IPR001279">
    <property type="entry name" value="Metallo-B-lactamas"/>
</dbReference>
<evidence type="ECO:0000256" key="5">
    <source>
        <dbReference type="ARBA" id="ARBA00022801"/>
    </source>
</evidence>
<evidence type="ECO:0000259" key="9">
    <source>
        <dbReference type="SMART" id="SM00849"/>
    </source>
</evidence>
<feature type="region of interest" description="Disordered" evidence="8">
    <location>
        <begin position="179"/>
        <end position="202"/>
    </location>
</feature>
<dbReference type="GO" id="GO:0004416">
    <property type="term" value="F:hydroxyacylglutathione hydrolase activity"/>
    <property type="evidence" value="ECO:0007669"/>
    <property type="project" value="UniProtKB-EC"/>
</dbReference>
<dbReference type="RefSeq" id="WP_289828402.1">
    <property type="nucleotide sequence ID" value="NZ_JAUEDK010000003.1"/>
</dbReference>
<dbReference type="Proteomes" id="UP001168540">
    <property type="component" value="Unassembled WGS sequence"/>
</dbReference>
<feature type="binding site" evidence="7">
    <location>
        <position position="53"/>
    </location>
    <ligand>
        <name>Zn(2+)</name>
        <dbReference type="ChEBI" id="CHEBI:29105"/>
        <label>1</label>
    </ligand>
</feature>
<evidence type="ECO:0000256" key="8">
    <source>
        <dbReference type="SAM" id="MobiDB-lite"/>
    </source>
</evidence>
<evidence type="ECO:0000256" key="1">
    <source>
        <dbReference type="ARBA" id="ARBA00001623"/>
    </source>
</evidence>
<reference evidence="10" key="1">
    <citation type="submission" date="2023-06" db="EMBL/GenBank/DDBJ databases">
        <authorList>
            <person name="Zhang S."/>
        </authorList>
    </citation>
    <scope>NUCLEOTIDE SEQUENCE</scope>
    <source>
        <strain evidence="10">SG2303</strain>
    </source>
</reference>
<dbReference type="SUPFAM" id="SSF56281">
    <property type="entry name" value="Metallo-hydrolase/oxidoreductase"/>
    <property type="match status" value="1"/>
</dbReference>
<accession>A0ABT7XJ93</accession>
<evidence type="ECO:0000313" key="10">
    <source>
        <dbReference type="EMBL" id="MDN0073857.1"/>
    </source>
</evidence>
<comment type="pathway">
    <text evidence="2 7">Secondary metabolite metabolism; methylglyoxal degradation; (R)-lactate from methylglyoxal: step 2/2.</text>
</comment>
<dbReference type="Pfam" id="PF00753">
    <property type="entry name" value="Lactamase_B"/>
    <property type="match status" value="1"/>
</dbReference>
<dbReference type="InterPro" id="IPR050110">
    <property type="entry name" value="Glyoxalase_II_hydrolase"/>
</dbReference>
<dbReference type="InterPro" id="IPR017782">
    <property type="entry name" value="Hydroxyacylglutathione_Hdrlase"/>
</dbReference>
<dbReference type="CDD" id="cd07723">
    <property type="entry name" value="hydroxyacylglutathione_hydrolase_MBL-fold"/>
    <property type="match status" value="1"/>
</dbReference>
<feature type="domain" description="Metallo-beta-lactamase" evidence="9">
    <location>
        <begin position="12"/>
        <end position="163"/>
    </location>
</feature>
<dbReference type="NCBIfam" id="TIGR03413">
    <property type="entry name" value="GSH_gloB"/>
    <property type="match status" value="1"/>
</dbReference>
<comment type="similarity">
    <text evidence="3 7">Belongs to the metallo-beta-lactamase superfamily. Glyoxalase II family.</text>
</comment>
<dbReference type="PIRSF" id="PIRSF005457">
    <property type="entry name" value="Glx"/>
    <property type="match status" value="1"/>
</dbReference>